<gene>
    <name evidence="1" type="ORF">MLD38_018283</name>
</gene>
<name>A0ACB9QUN5_9MYRT</name>
<evidence type="ECO:0000313" key="2">
    <source>
        <dbReference type="Proteomes" id="UP001057402"/>
    </source>
</evidence>
<evidence type="ECO:0000313" key="1">
    <source>
        <dbReference type="EMBL" id="KAI4369887.1"/>
    </source>
</evidence>
<organism evidence="1 2">
    <name type="scientific">Melastoma candidum</name>
    <dbReference type="NCBI Taxonomy" id="119954"/>
    <lineage>
        <taxon>Eukaryota</taxon>
        <taxon>Viridiplantae</taxon>
        <taxon>Streptophyta</taxon>
        <taxon>Embryophyta</taxon>
        <taxon>Tracheophyta</taxon>
        <taxon>Spermatophyta</taxon>
        <taxon>Magnoliopsida</taxon>
        <taxon>eudicotyledons</taxon>
        <taxon>Gunneridae</taxon>
        <taxon>Pentapetalae</taxon>
        <taxon>rosids</taxon>
        <taxon>malvids</taxon>
        <taxon>Myrtales</taxon>
        <taxon>Melastomataceae</taxon>
        <taxon>Melastomatoideae</taxon>
        <taxon>Melastomateae</taxon>
        <taxon>Melastoma</taxon>
    </lineage>
</organism>
<dbReference type="EMBL" id="CM042884">
    <property type="protein sequence ID" value="KAI4369887.1"/>
    <property type="molecule type" value="Genomic_DNA"/>
</dbReference>
<accession>A0ACB9QUN5</accession>
<comment type="caution">
    <text evidence="1">The sequence shown here is derived from an EMBL/GenBank/DDBJ whole genome shotgun (WGS) entry which is preliminary data.</text>
</comment>
<protein>
    <submittedName>
        <fullName evidence="1">Uncharacterized protein</fullName>
    </submittedName>
</protein>
<dbReference type="Proteomes" id="UP001057402">
    <property type="component" value="Chromosome 5"/>
</dbReference>
<reference evidence="2" key="1">
    <citation type="journal article" date="2023" name="Front. Plant Sci.">
        <title>Chromosomal-level genome assembly of Melastoma candidum provides insights into trichome evolution.</title>
        <authorList>
            <person name="Zhong Y."/>
            <person name="Wu W."/>
            <person name="Sun C."/>
            <person name="Zou P."/>
            <person name="Liu Y."/>
            <person name="Dai S."/>
            <person name="Zhou R."/>
        </authorList>
    </citation>
    <scope>NUCLEOTIDE SEQUENCE [LARGE SCALE GENOMIC DNA]</scope>
</reference>
<sequence length="209" mass="23594">MRTKKTERHAPTEPPEPNHPRPLRQVSAGGVGDGWSHGSVARLRSSPYFRMRSALRELRPMFVQVLQTPDMRHSQPAQEIREKLKLLMDLYKQMTADTATAEWYGNISFGQHSPRQFPRPLSSGMGQPPPYPGNATAGMRQYKQPDLVKIHGTYVVGSSTSGWNFITYLGNKPVYYGRTKKSFRAAQSKLLKTKKSSLPKAKKSSFPLH</sequence>
<proteinExistence type="predicted"/>
<keyword evidence="2" id="KW-1185">Reference proteome</keyword>